<keyword evidence="3" id="KW-1185">Reference proteome</keyword>
<dbReference type="GO" id="GO:0004519">
    <property type="term" value="F:endonuclease activity"/>
    <property type="evidence" value="ECO:0007669"/>
    <property type="project" value="UniProtKB-KW"/>
</dbReference>
<organism evidence="2 3">
    <name type="scientific">Corynebacterium stercoris</name>
    <dbReference type="NCBI Taxonomy" id="2943490"/>
    <lineage>
        <taxon>Bacteria</taxon>
        <taxon>Bacillati</taxon>
        <taxon>Actinomycetota</taxon>
        <taxon>Actinomycetes</taxon>
        <taxon>Mycobacteriales</taxon>
        <taxon>Corynebacteriaceae</taxon>
        <taxon>Corynebacterium</taxon>
    </lineage>
</organism>
<proteinExistence type="predicted"/>
<sequence>MRLYLALLTLCTIAIAPFPTGLLRIDVPSPPIRHTVLGYDRTAAFGTWAPLSDGCDTRTTAMAHAWQQAGAAVSCHIPYAAWDAAPIRDPYTGEPILPGDVELDHLYPLAAAWDMGAYAWPREKRLAFANDPANLIVTSSAANQAKSDMLPSEWLPPERRARCAYARQLASVAKQYALPLPAPDQRAMRRACAGFQGLASRRFLTPREEYPRVP</sequence>
<keyword evidence="2" id="KW-0255">Endonuclease</keyword>
<dbReference type="EMBL" id="JAMFTQ010000003">
    <property type="protein sequence ID" value="MCP1387357.1"/>
    <property type="molecule type" value="Genomic_DNA"/>
</dbReference>
<keyword evidence="2" id="KW-0540">Nuclease</keyword>
<dbReference type="RefSeq" id="WP_253576578.1">
    <property type="nucleotide sequence ID" value="NZ_JAMFTQ010000003.1"/>
</dbReference>
<protein>
    <submittedName>
        <fullName evidence="2">HNH endonuclease family protein</fullName>
    </submittedName>
</protein>
<dbReference type="Pfam" id="PF07510">
    <property type="entry name" value="GmrSD_C"/>
    <property type="match status" value="1"/>
</dbReference>
<comment type="caution">
    <text evidence="2">The sequence shown here is derived from an EMBL/GenBank/DDBJ whole genome shotgun (WGS) entry which is preliminary data.</text>
</comment>
<evidence type="ECO:0000259" key="1">
    <source>
        <dbReference type="Pfam" id="PF07510"/>
    </source>
</evidence>
<gene>
    <name evidence="2" type="ORF">M5J20_04035</name>
</gene>
<dbReference type="Proteomes" id="UP001204000">
    <property type="component" value="Unassembled WGS sequence"/>
</dbReference>
<reference evidence="2" key="1">
    <citation type="submission" date="2022-05" db="EMBL/GenBank/DDBJ databases">
        <title>Corynebacterium sp. TA-R-1 sp. nov., isolated from human feces.</title>
        <authorList>
            <person name="Shamsuzzaman M."/>
            <person name="Dahal R.H."/>
        </authorList>
    </citation>
    <scope>NUCLEOTIDE SEQUENCE</scope>
    <source>
        <strain evidence="2">TA-R-1</strain>
    </source>
</reference>
<evidence type="ECO:0000313" key="2">
    <source>
        <dbReference type="EMBL" id="MCP1387357.1"/>
    </source>
</evidence>
<dbReference type="InterPro" id="IPR011089">
    <property type="entry name" value="GmrSD_C"/>
</dbReference>
<dbReference type="PANTHER" id="PTHR24094">
    <property type="entry name" value="SECRETED PROTEIN"/>
    <property type="match status" value="1"/>
</dbReference>
<feature type="domain" description="GmrSD restriction endonucleases C-terminal" evidence="1">
    <location>
        <begin position="103"/>
        <end position="176"/>
    </location>
</feature>
<evidence type="ECO:0000313" key="3">
    <source>
        <dbReference type="Proteomes" id="UP001204000"/>
    </source>
</evidence>
<accession>A0ABT1G009</accession>
<keyword evidence="2" id="KW-0378">Hydrolase</keyword>
<dbReference type="PANTHER" id="PTHR24094:SF15">
    <property type="entry name" value="AMP-DEPENDENT SYNTHETASE_LIGASE DOMAIN-CONTAINING PROTEIN-RELATED"/>
    <property type="match status" value="1"/>
</dbReference>
<name>A0ABT1G009_9CORY</name>